<evidence type="ECO:0000256" key="2">
    <source>
        <dbReference type="ARBA" id="ARBA00022723"/>
    </source>
</evidence>
<dbReference type="SMART" id="SM00109">
    <property type="entry name" value="C1"/>
    <property type="match status" value="1"/>
</dbReference>
<comment type="subcellular location">
    <subcellularLocation>
        <location evidence="1">Nucleus</location>
    </subcellularLocation>
</comment>
<evidence type="ECO:0000256" key="3">
    <source>
        <dbReference type="ARBA" id="ARBA00022737"/>
    </source>
</evidence>
<proteinExistence type="inferred from homology"/>
<dbReference type="SUPFAM" id="SSF57889">
    <property type="entry name" value="Cysteine-rich domain"/>
    <property type="match status" value="1"/>
</dbReference>
<comment type="similarity">
    <text evidence="6">Belongs to the DEF8 family.</text>
</comment>
<dbReference type="EMBL" id="CP092863">
    <property type="protein sequence ID" value="UYV60438.1"/>
    <property type="molecule type" value="Genomic_DNA"/>
</dbReference>
<dbReference type="SMART" id="SM01175">
    <property type="entry name" value="DUF4206"/>
    <property type="match status" value="1"/>
</dbReference>
<dbReference type="Gene3D" id="1.10.10.60">
    <property type="entry name" value="Homeodomain-like"/>
    <property type="match status" value="1"/>
</dbReference>
<feature type="compositionally biased region" description="Polar residues" evidence="7">
    <location>
        <begin position="154"/>
        <end position="170"/>
    </location>
</feature>
<dbReference type="SUPFAM" id="SSF46689">
    <property type="entry name" value="Homeodomain-like"/>
    <property type="match status" value="1"/>
</dbReference>
<sequence>MRRVAAKFVPKLLNYDQKQHRMNIANKMLDSVRDDPNLLQRVMTGDETTCSTGHDNHVEESSGKGELDFTDGYFSNFSNLESYFGFPSSEELQAAIDTCTEMFQECKDDPTRCKQLVRKLIQLKIKREELKDYCIFKFPEENFDYDSENKPSEESNIQELEEATQQQQNNVVPYLRPSARNKYYCELSSDEEELSDDSRLDPTFDPTEHNLFALDEIPIPNSYEEAINSKNPEYWIEAMQREMNSLQEHQMRTFTYFHLKDISLLMKILSEPAPESEENVAGHQMERRQLDLSGPQYCDRCCGLIWTSVLSGWLQCRGCGFQCHPKCVTAITRPCPKLKLPLTHGTAQVKEDPTYILTLCPEKGLSSQGYRCAECRKMVPLQPSWETAIMIRWGLCPENNPSRQCDYTGRYYCHLCHWNSLAIIPARVVHNWDFEPKKVCRASYQFLKLMMRKPCLRLETLNPHLFAFLDDLRTVKQLREEILVAKKYFLSCHVALESGLLLQLSGRMHFVEDGERYSLADLIELEQGSLVPALTAVRDAFLAHITQHCPGCRGKGYICEVCKSEEVIFPFQRKTASCPACSALFHQNNQEHLWSTSHPPGHDNHGPRHSVCLTLNTKLLILQRLQRGETGSALAREHNVHRSTITYIKKNAARILKQAEEKRRYNERRHMLFY</sequence>
<keyword evidence="2" id="KW-0479">Metal-binding</keyword>
<evidence type="ECO:0000256" key="1">
    <source>
        <dbReference type="ARBA" id="ARBA00004123"/>
    </source>
</evidence>
<dbReference type="PANTHER" id="PTHR12326">
    <property type="entry name" value="PLECKSTRIN HOMOLOGY DOMAIN CONTAINING PROTEIN"/>
    <property type="match status" value="1"/>
</dbReference>
<dbReference type="InterPro" id="IPR009057">
    <property type="entry name" value="Homeodomain-like_sf"/>
</dbReference>
<reference evidence="9 10" key="1">
    <citation type="submission" date="2022-01" db="EMBL/GenBank/DDBJ databases">
        <title>A chromosomal length assembly of Cordylochernes scorpioides.</title>
        <authorList>
            <person name="Zeh D."/>
            <person name="Zeh J."/>
        </authorList>
    </citation>
    <scope>NUCLEOTIDE SEQUENCE [LARGE SCALE GENOMIC DNA]</scope>
    <source>
        <strain evidence="9">IN4F17</strain>
        <tissue evidence="9">Whole Body</tissue>
    </source>
</reference>
<dbReference type="PANTHER" id="PTHR12326:SF3">
    <property type="entry name" value="DIFFERENTIALLY EXPRESSED IN FDCP 8 HOMOLOG"/>
    <property type="match status" value="1"/>
</dbReference>
<gene>
    <name evidence="9" type="ORF">LAZ67_1001164</name>
</gene>
<evidence type="ECO:0000256" key="4">
    <source>
        <dbReference type="ARBA" id="ARBA00022771"/>
    </source>
</evidence>
<accession>A0ABY6JVI8</accession>
<evidence type="ECO:0000256" key="5">
    <source>
        <dbReference type="ARBA" id="ARBA00022833"/>
    </source>
</evidence>
<dbReference type="InterPro" id="IPR007889">
    <property type="entry name" value="HTH_Psq"/>
</dbReference>
<keyword evidence="3" id="KW-0677">Repeat</keyword>
<keyword evidence="10" id="KW-1185">Reference proteome</keyword>
<feature type="region of interest" description="Disordered" evidence="7">
    <location>
        <begin position="145"/>
        <end position="170"/>
    </location>
</feature>
<name>A0ABY6JVI8_9ARAC</name>
<dbReference type="CDD" id="cd20819">
    <property type="entry name" value="C1_DEF8"/>
    <property type="match status" value="1"/>
</dbReference>
<evidence type="ECO:0000259" key="8">
    <source>
        <dbReference type="PROSITE" id="PS50081"/>
    </source>
</evidence>
<evidence type="ECO:0000313" key="9">
    <source>
        <dbReference type="EMBL" id="UYV60438.1"/>
    </source>
</evidence>
<dbReference type="Pfam" id="PF04218">
    <property type="entry name" value="CENP-B_N"/>
    <property type="match status" value="1"/>
</dbReference>
<keyword evidence="4" id="KW-0863">Zinc-finger</keyword>
<dbReference type="InterPro" id="IPR002219">
    <property type="entry name" value="PKC_DAG/PE"/>
</dbReference>
<dbReference type="Gene3D" id="3.30.60.20">
    <property type="match status" value="1"/>
</dbReference>
<keyword evidence="5" id="KW-0862">Zinc</keyword>
<dbReference type="InterPro" id="IPR025258">
    <property type="entry name" value="RH_dom"/>
</dbReference>
<evidence type="ECO:0000313" key="10">
    <source>
        <dbReference type="Proteomes" id="UP001235939"/>
    </source>
</evidence>
<feature type="domain" description="Phorbol-ester/DAG-type" evidence="8">
    <location>
        <begin position="282"/>
        <end position="335"/>
    </location>
</feature>
<evidence type="ECO:0000256" key="6">
    <source>
        <dbReference type="ARBA" id="ARBA00029450"/>
    </source>
</evidence>
<dbReference type="InterPro" id="IPR047983">
    <property type="entry name" value="DEF8_C1"/>
</dbReference>
<dbReference type="Proteomes" id="UP001235939">
    <property type="component" value="Chromosome 01"/>
</dbReference>
<dbReference type="Pfam" id="PF13901">
    <property type="entry name" value="RH_dom"/>
    <property type="match status" value="1"/>
</dbReference>
<evidence type="ECO:0000256" key="7">
    <source>
        <dbReference type="SAM" id="MobiDB-lite"/>
    </source>
</evidence>
<dbReference type="InterPro" id="IPR046349">
    <property type="entry name" value="C1-like_sf"/>
</dbReference>
<organism evidence="9 10">
    <name type="scientific">Cordylochernes scorpioides</name>
    <dbReference type="NCBI Taxonomy" id="51811"/>
    <lineage>
        <taxon>Eukaryota</taxon>
        <taxon>Metazoa</taxon>
        <taxon>Ecdysozoa</taxon>
        <taxon>Arthropoda</taxon>
        <taxon>Chelicerata</taxon>
        <taxon>Arachnida</taxon>
        <taxon>Pseudoscorpiones</taxon>
        <taxon>Cheliferoidea</taxon>
        <taxon>Chernetidae</taxon>
        <taxon>Cordylochernes</taxon>
    </lineage>
</organism>
<dbReference type="PROSITE" id="PS50081">
    <property type="entry name" value="ZF_DAG_PE_2"/>
    <property type="match status" value="1"/>
</dbReference>
<protein>
    <submittedName>
        <fullName evidence="9">DEF8</fullName>
    </submittedName>
</protein>
<dbReference type="Pfam" id="PF00130">
    <property type="entry name" value="C1_1"/>
    <property type="match status" value="1"/>
</dbReference>
<dbReference type="InterPro" id="IPR051366">
    <property type="entry name" value="DEF8"/>
</dbReference>